<evidence type="ECO:0000313" key="1">
    <source>
        <dbReference type="EMBL" id="KAA1037672.1"/>
    </source>
</evidence>
<name>A0A9Q9BQ31_9STAP</name>
<dbReference type="OrthoDB" id="2353288at2"/>
<sequence>MSEDKKLVEMTAHELREVIAHYREQARKAETMGVINEYEVYQRKALIAESYLVDPDLVTIGQVYRLIGIEDHYFKVERIKGIFAWGFRLNGTSSEEGIPLALLQLKE</sequence>
<dbReference type="InterPro" id="IPR014938">
    <property type="entry name" value="YfhH-like"/>
</dbReference>
<dbReference type="EMBL" id="SCWC02000007">
    <property type="protein sequence ID" value="KAA1037672.1"/>
    <property type="molecule type" value="Genomic_DNA"/>
</dbReference>
<dbReference type="AlphaFoldDB" id="A0A9Q9BQ31"/>
<accession>A0A9Q9BQ31</accession>
<reference evidence="1 3" key="1">
    <citation type="submission" date="2019-09" db="EMBL/GenBank/DDBJ databases">
        <authorList>
            <person name="Mazhar S."/>
            <person name="Altermann E."/>
            <person name="Hill C."/>
            <person name="Mcauliffe O."/>
        </authorList>
    </citation>
    <scope>NUCLEOTIDE SEQUENCE [LARGE SCALE GENOMIC DNA]</scope>
    <source>
        <strain evidence="1 3">ATCC 51831</strain>
    </source>
</reference>
<dbReference type="Pfam" id="PF08838">
    <property type="entry name" value="DUF1811"/>
    <property type="match status" value="1"/>
</dbReference>
<organism evidence="2 4">
    <name type="scientific">Macrococcus equipercicus</name>
    <dbReference type="NCBI Taxonomy" id="69967"/>
    <lineage>
        <taxon>Bacteria</taxon>
        <taxon>Bacillati</taxon>
        <taxon>Bacillota</taxon>
        <taxon>Bacilli</taxon>
        <taxon>Bacillales</taxon>
        <taxon>Staphylococcaceae</taxon>
        <taxon>Macrococcus</taxon>
    </lineage>
</organism>
<dbReference type="KEGG" id="mequ:KFV11_09125"/>
<gene>
    <name evidence="1" type="ORF">ERX35_008925</name>
    <name evidence="2" type="ORF">KFV11_09125</name>
</gene>
<dbReference type="Proteomes" id="UP001057381">
    <property type="component" value="Chromosome"/>
</dbReference>
<dbReference type="Gene3D" id="1.10.287.880">
    <property type="entry name" value="Hypothetical protein YfhH domain"/>
    <property type="match status" value="1"/>
</dbReference>
<evidence type="ECO:0000313" key="2">
    <source>
        <dbReference type="EMBL" id="UTH13384.1"/>
    </source>
</evidence>
<evidence type="ECO:0000313" key="4">
    <source>
        <dbReference type="Proteomes" id="UP001057381"/>
    </source>
</evidence>
<protein>
    <submittedName>
        <fullName evidence="1">DUF1811 family protein</fullName>
    </submittedName>
    <submittedName>
        <fullName evidence="2">YfhH family protein</fullName>
    </submittedName>
</protein>
<dbReference type="EMBL" id="CP073809">
    <property type="protein sequence ID" value="UTH13384.1"/>
    <property type="molecule type" value="Genomic_DNA"/>
</dbReference>
<dbReference type="InterPro" id="IPR036289">
    <property type="entry name" value="YfhH"/>
</dbReference>
<dbReference type="RefSeq" id="WP_149459556.1">
    <property type="nucleotide sequence ID" value="NZ_CP073809.1"/>
</dbReference>
<proteinExistence type="predicted"/>
<dbReference type="Proteomes" id="UP000295735">
    <property type="component" value="Unassembled WGS sequence"/>
</dbReference>
<reference evidence="2" key="2">
    <citation type="submission" date="2021-04" db="EMBL/GenBank/DDBJ databases">
        <title>Complete Genome Sequences of Macrococcus spp. from dog and cattle.</title>
        <authorList>
            <person name="Schwendener S."/>
            <person name="Perreten V."/>
        </authorList>
    </citation>
    <scope>NUCLEOTIDE SEQUENCE</scope>
    <source>
        <strain evidence="2">Epi0143-OL</strain>
    </source>
</reference>
<dbReference type="SUPFAM" id="SSF101697">
    <property type="entry name" value="Hypothetical protein YfhH"/>
    <property type="match status" value="1"/>
</dbReference>
<dbReference type="Gene3D" id="2.30.30.340">
    <property type="entry name" value="Hypothetical protein YfhH like domains"/>
    <property type="match status" value="1"/>
</dbReference>
<keyword evidence="3" id="KW-1185">Reference proteome</keyword>
<evidence type="ECO:0000313" key="3">
    <source>
        <dbReference type="Proteomes" id="UP000295735"/>
    </source>
</evidence>